<proteinExistence type="predicted"/>
<dbReference type="Proteomes" id="UP000178430">
    <property type="component" value="Unassembled WGS sequence"/>
</dbReference>
<reference evidence="1 2" key="1">
    <citation type="journal article" date="2016" name="Nat. Commun.">
        <title>Thousands of microbial genomes shed light on interconnected biogeochemical processes in an aquifer system.</title>
        <authorList>
            <person name="Anantharaman K."/>
            <person name="Brown C.T."/>
            <person name="Hug L.A."/>
            <person name="Sharon I."/>
            <person name="Castelle C.J."/>
            <person name="Probst A.J."/>
            <person name="Thomas B.C."/>
            <person name="Singh A."/>
            <person name="Wilkins M.J."/>
            <person name="Karaoz U."/>
            <person name="Brodie E.L."/>
            <person name="Williams K.H."/>
            <person name="Hubbard S.S."/>
            <person name="Banfield J.F."/>
        </authorList>
    </citation>
    <scope>NUCLEOTIDE SEQUENCE [LARGE SCALE GENOMIC DNA]</scope>
</reference>
<evidence type="ECO:0000313" key="1">
    <source>
        <dbReference type="EMBL" id="OGM79616.1"/>
    </source>
</evidence>
<comment type="caution">
    <text evidence="1">The sequence shown here is derived from an EMBL/GenBank/DDBJ whole genome shotgun (WGS) entry which is preliminary data.</text>
</comment>
<sequence>MQFYWQYNLDWKIQPDEELDKIFFTQYSRFENWSPSKHADFAIHKGMRSKPVRSVGTFTMWSQISDYMQDLHSYLMMLKFGFGRCTADVAIAIREGWKSRSEGLELIEAYDGEFPNQLLDQYLEYFKMGYSVFCDVLATHANKELLEIAGPILKDDHAIPQNWEGAKTSHGTSHIWYLQAWAAKHRRKGTKNELKSPERFDVR</sequence>
<organism evidence="1 2">
    <name type="scientific">Candidatus Woesebacteria bacterium RIFOXYA1_FULL_48_16</name>
    <dbReference type="NCBI Taxonomy" id="1802535"/>
    <lineage>
        <taxon>Bacteria</taxon>
        <taxon>Candidatus Woeseibacteriota</taxon>
    </lineage>
</organism>
<dbReference type="EMBL" id="MGHV01000001">
    <property type="protein sequence ID" value="OGM79616.1"/>
    <property type="molecule type" value="Genomic_DNA"/>
</dbReference>
<gene>
    <name evidence="1" type="ORF">A2197_01260</name>
</gene>
<name>A0A1F8CU51_9BACT</name>
<protein>
    <submittedName>
        <fullName evidence="1">Uncharacterized protein</fullName>
    </submittedName>
</protein>
<evidence type="ECO:0000313" key="2">
    <source>
        <dbReference type="Proteomes" id="UP000178430"/>
    </source>
</evidence>
<dbReference type="AlphaFoldDB" id="A0A1F8CU51"/>
<accession>A0A1F8CU51</accession>